<comment type="caution">
    <text evidence="1">The sequence shown here is derived from an EMBL/GenBank/DDBJ whole genome shotgun (WGS) entry which is preliminary data.</text>
</comment>
<dbReference type="Proteomes" id="UP001157502">
    <property type="component" value="Chromosome 21"/>
</dbReference>
<evidence type="ECO:0000313" key="2">
    <source>
        <dbReference type="Proteomes" id="UP001157502"/>
    </source>
</evidence>
<dbReference type="EMBL" id="CM055748">
    <property type="protein sequence ID" value="KAJ7995286.1"/>
    <property type="molecule type" value="Genomic_DNA"/>
</dbReference>
<accession>A0ACC2FVE1</accession>
<protein>
    <submittedName>
        <fullName evidence="1">Uncharacterized protein</fullName>
    </submittedName>
</protein>
<evidence type="ECO:0000313" key="1">
    <source>
        <dbReference type="EMBL" id="KAJ7995286.1"/>
    </source>
</evidence>
<keyword evidence="2" id="KW-1185">Reference proteome</keyword>
<gene>
    <name evidence="1" type="ORF">DPEC_G00242960</name>
</gene>
<proteinExistence type="predicted"/>
<sequence>MSVQTLNQTFSFHLQMASFDIPTLVNYLVFIIGLLLYMFSVFCNLTIMLLIITQRTLHKPMFYILFSLPLNDLIGISSVLPRVLADILTQNHYVYYPTFPSYEV</sequence>
<reference evidence="1" key="1">
    <citation type="submission" date="2021-05" db="EMBL/GenBank/DDBJ databases">
        <authorList>
            <person name="Pan Q."/>
            <person name="Jouanno E."/>
            <person name="Zahm M."/>
            <person name="Klopp C."/>
            <person name="Cabau C."/>
            <person name="Louis A."/>
            <person name="Berthelot C."/>
            <person name="Parey E."/>
            <person name="Roest Crollius H."/>
            <person name="Montfort J."/>
            <person name="Robinson-Rechavi M."/>
            <person name="Bouchez O."/>
            <person name="Lampietro C."/>
            <person name="Lopez Roques C."/>
            <person name="Donnadieu C."/>
            <person name="Postlethwait J."/>
            <person name="Bobe J."/>
            <person name="Dillon D."/>
            <person name="Chandos A."/>
            <person name="von Hippel F."/>
            <person name="Guiguen Y."/>
        </authorList>
    </citation>
    <scope>NUCLEOTIDE SEQUENCE</scope>
    <source>
        <strain evidence="1">YG-Jan2019</strain>
    </source>
</reference>
<organism evidence="1 2">
    <name type="scientific">Dallia pectoralis</name>
    <name type="common">Alaska blackfish</name>
    <dbReference type="NCBI Taxonomy" id="75939"/>
    <lineage>
        <taxon>Eukaryota</taxon>
        <taxon>Metazoa</taxon>
        <taxon>Chordata</taxon>
        <taxon>Craniata</taxon>
        <taxon>Vertebrata</taxon>
        <taxon>Euteleostomi</taxon>
        <taxon>Actinopterygii</taxon>
        <taxon>Neopterygii</taxon>
        <taxon>Teleostei</taxon>
        <taxon>Protacanthopterygii</taxon>
        <taxon>Esociformes</taxon>
        <taxon>Umbridae</taxon>
        <taxon>Dallia</taxon>
    </lineage>
</organism>
<name>A0ACC2FVE1_DALPE</name>